<proteinExistence type="inferred from homology"/>
<dbReference type="Gene3D" id="1.10.30.40">
    <property type="entry name" value="Ethanolamine ammonia-lyase light chain (EutC), N-terminal domain"/>
    <property type="match status" value="1"/>
</dbReference>
<evidence type="ECO:0000256" key="3">
    <source>
        <dbReference type="ARBA" id="ARBA00023285"/>
    </source>
</evidence>
<dbReference type="EC" id="4.3.1.7" evidence="5"/>
<dbReference type="NCBIfam" id="NF003971">
    <property type="entry name" value="PRK05465.1"/>
    <property type="match status" value="1"/>
</dbReference>
<dbReference type="InterPro" id="IPR042255">
    <property type="entry name" value="EutC_N"/>
</dbReference>
<keyword evidence="3 5" id="KW-0170">Cobalt</keyword>
<reference evidence="7 8" key="1">
    <citation type="submission" date="2015-12" db="EMBL/GenBank/DDBJ databases">
        <title>Haloprofundus marisrubri gen. nov., sp. nov., an extremely halophilic archaeon isolated from the Discovery deep brine-seawater interface in the Red Sea.</title>
        <authorList>
            <person name="Zhang G."/>
            <person name="Stingl U."/>
            <person name="Rashid M."/>
        </authorList>
    </citation>
    <scope>NUCLEOTIDE SEQUENCE [LARGE SCALE GENOMIC DNA]</scope>
    <source>
        <strain evidence="7 8">SB9</strain>
    </source>
</reference>
<dbReference type="GO" id="GO:0006520">
    <property type="term" value="P:amino acid metabolic process"/>
    <property type="evidence" value="ECO:0007669"/>
    <property type="project" value="InterPro"/>
</dbReference>
<dbReference type="GO" id="GO:0046336">
    <property type="term" value="P:ethanolamine catabolic process"/>
    <property type="evidence" value="ECO:0007669"/>
    <property type="project" value="UniProtKB-UniRule"/>
</dbReference>
<dbReference type="EMBL" id="LOPU01000029">
    <property type="protein sequence ID" value="KTG08975.1"/>
    <property type="molecule type" value="Genomic_DNA"/>
</dbReference>
<dbReference type="Proteomes" id="UP000054387">
    <property type="component" value="Unassembled WGS sequence"/>
</dbReference>
<keyword evidence="2 5" id="KW-0456">Lyase</keyword>
<dbReference type="Gene3D" id="3.40.50.11240">
    <property type="entry name" value="Ethanolamine ammonia-lyase light chain (EutC)"/>
    <property type="match status" value="1"/>
</dbReference>
<keyword evidence="1 5" id="KW-0846">Cobalamin</keyword>
<comment type="function">
    <text evidence="5">May catalyze the deamination of various vicinal amino-alcohols to oxo compounds.Would allow this organism to utilize ethanolamine as the sole source of nitrogen and carbon in the presence of external vitamin B12.</text>
</comment>
<evidence type="ECO:0000313" key="7">
    <source>
        <dbReference type="EMBL" id="KTG08975.1"/>
    </source>
</evidence>
<keyword evidence="8" id="KW-1185">Reference proteome</keyword>
<comment type="similarity">
    <text evidence="5">Belongs to the EutC family.</text>
</comment>
<dbReference type="InterPro" id="IPR009246">
    <property type="entry name" value="EutC"/>
</dbReference>
<accession>A0A0W1R6R0</accession>
<gene>
    <name evidence="5" type="primary">eutC</name>
    <name evidence="7" type="ORF">AUR64_14300</name>
</gene>
<dbReference type="Pfam" id="PF05985">
    <property type="entry name" value="EutC"/>
    <property type="match status" value="1"/>
</dbReference>
<feature type="binding site" evidence="5">
    <location>
        <position position="179"/>
    </location>
    <ligand>
        <name>adenosylcob(III)alamin</name>
        <dbReference type="ChEBI" id="CHEBI:18408"/>
    </ligand>
</feature>
<evidence type="ECO:0000256" key="5">
    <source>
        <dbReference type="HAMAP-Rule" id="MF_00601"/>
    </source>
</evidence>
<evidence type="ECO:0000313" key="8">
    <source>
        <dbReference type="Proteomes" id="UP000054387"/>
    </source>
</evidence>
<keyword evidence="4" id="KW-1283">Bacterial microcompartment</keyword>
<evidence type="ECO:0000256" key="1">
    <source>
        <dbReference type="ARBA" id="ARBA00022628"/>
    </source>
</evidence>
<dbReference type="PANTHER" id="PTHR39330">
    <property type="entry name" value="ETHANOLAMINE AMMONIA-LYASE LIGHT CHAIN"/>
    <property type="match status" value="1"/>
</dbReference>
<dbReference type="GO" id="GO:0009350">
    <property type="term" value="C:ethanolamine ammonia-lyase complex"/>
    <property type="evidence" value="ECO:0007669"/>
    <property type="project" value="UniProtKB-UniRule"/>
</dbReference>
<dbReference type="STRING" id="1514971.AUR64_14300"/>
<comment type="subunit">
    <text evidence="5">The basic unit is a heterodimer which dimerizes to form tetramers. The heterotetramers trimerize; 6 large subunits form a core ring with 6 small subunits projecting outwards.</text>
</comment>
<dbReference type="HAMAP" id="MF_00601">
    <property type="entry name" value="EutC"/>
    <property type="match status" value="1"/>
</dbReference>
<protein>
    <recommendedName>
        <fullName evidence="5">Putative ethanolamine ammonia-lyase small subunit</fullName>
        <shortName evidence="5">EAL small subunit</shortName>
        <ecNumber evidence="5">4.3.1.7</ecNumber>
    </recommendedName>
</protein>
<comment type="catalytic activity">
    <reaction evidence="5">
        <text>ethanolamine = acetaldehyde + NH4(+)</text>
        <dbReference type="Rhea" id="RHEA:15313"/>
        <dbReference type="ChEBI" id="CHEBI:15343"/>
        <dbReference type="ChEBI" id="CHEBI:28938"/>
        <dbReference type="ChEBI" id="CHEBI:57603"/>
        <dbReference type="EC" id="4.3.1.7"/>
    </reaction>
</comment>
<feature type="binding site" evidence="5">
    <location>
        <position position="158"/>
    </location>
    <ligand>
        <name>adenosylcob(III)alamin</name>
        <dbReference type="ChEBI" id="CHEBI:18408"/>
    </ligand>
</feature>
<organism evidence="7 8">
    <name type="scientific">Haloprofundus marisrubri</name>
    <dbReference type="NCBI Taxonomy" id="1514971"/>
    <lineage>
        <taxon>Archaea</taxon>
        <taxon>Methanobacteriati</taxon>
        <taxon>Methanobacteriota</taxon>
        <taxon>Stenosarchaea group</taxon>
        <taxon>Halobacteria</taxon>
        <taxon>Halobacteriales</taxon>
        <taxon>Haloferacaceae</taxon>
        <taxon>Haloprofundus</taxon>
    </lineage>
</organism>
<dbReference type="OrthoDB" id="203680at2157"/>
<evidence type="ECO:0000256" key="6">
    <source>
        <dbReference type="SAM" id="MobiDB-lite"/>
    </source>
</evidence>
<comment type="pathway">
    <text evidence="5">Amine and polyamine degradation; ethanolamine degradation.</text>
</comment>
<dbReference type="InterPro" id="IPR042251">
    <property type="entry name" value="EutC_C"/>
</dbReference>
<dbReference type="UniPathway" id="UPA00560"/>
<comment type="caution">
    <text evidence="7">The sequence shown here is derived from an EMBL/GenBank/DDBJ whole genome shotgun (WGS) entry which is preliminary data.</text>
</comment>
<dbReference type="PANTHER" id="PTHR39330:SF1">
    <property type="entry name" value="ETHANOLAMINE AMMONIA-LYASE SMALL SUBUNIT"/>
    <property type="match status" value="1"/>
</dbReference>
<comment type="cofactor">
    <cofactor evidence="5">
        <name>adenosylcob(III)alamin</name>
        <dbReference type="ChEBI" id="CHEBI:18408"/>
    </cofactor>
    <text evidence="5">Binds between the large and small subunits.</text>
</comment>
<comment type="caution">
    <text evidence="5">Lacks conserved residue(s) required for the propagation of feature annotation.</text>
</comment>
<dbReference type="PIRSF" id="PIRSF018982">
    <property type="entry name" value="EutC"/>
    <property type="match status" value="1"/>
</dbReference>
<feature type="region of interest" description="Disordered" evidence="6">
    <location>
        <begin position="1"/>
        <end position="42"/>
    </location>
</feature>
<sequence>MSDSPNSDDTGPVDEDALARIVDASPSRLGVGRSGTRPRTSSMLSFRADHARARDAVLTKVSEEMIEETGLTSIQSRVTDQDEYLARPDLGRQISDETEARIRDECTLNPDVQILVCDGLSSTAVEKNVPNLLAMLVDGLEERGFEVGTPLFVKFGRVDVMDEIGKTLGATSVVNLIGERPGLHTAESLSAYLVYEPHPDKPTAKKSVISNIHVDGLPAVEAGAQIIDLVERMHDQRGSGIDLD</sequence>
<evidence type="ECO:0000256" key="4">
    <source>
        <dbReference type="ARBA" id="ARBA00024446"/>
    </source>
</evidence>
<dbReference type="GO" id="GO:0008851">
    <property type="term" value="F:ethanolamine ammonia-lyase activity"/>
    <property type="evidence" value="ECO:0007669"/>
    <property type="project" value="UniProtKB-UniRule"/>
</dbReference>
<name>A0A0W1R6R0_9EURY</name>
<evidence type="ECO:0000256" key="2">
    <source>
        <dbReference type="ARBA" id="ARBA00023239"/>
    </source>
</evidence>
<dbReference type="RefSeq" id="WP_058582127.1">
    <property type="nucleotide sequence ID" value="NZ_LOPU01000029.1"/>
</dbReference>
<dbReference type="AlphaFoldDB" id="A0A0W1R6R0"/>
<dbReference type="GO" id="GO:0031419">
    <property type="term" value="F:cobalamin binding"/>
    <property type="evidence" value="ECO:0007669"/>
    <property type="project" value="UniProtKB-UniRule"/>
</dbReference>